<gene>
    <name evidence="2" type="ORF">RBR11_00165</name>
</gene>
<evidence type="ECO:0008006" key="4">
    <source>
        <dbReference type="Google" id="ProtNLM"/>
    </source>
</evidence>
<dbReference type="RefSeq" id="WP_308487268.1">
    <property type="nucleotide sequence ID" value="NZ_JAVFCB010000001.1"/>
</dbReference>
<feature type="transmembrane region" description="Helical" evidence="1">
    <location>
        <begin position="83"/>
        <end position="106"/>
    </location>
</feature>
<comment type="caution">
    <text evidence="2">The sequence shown here is derived from an EMBL/GenBank/DDBJ whole genome shotgun (WGS) entry which is preliminary data.</text>
</comment>
<evidence type="ECO:0000313" key="3">
    <source>
        <dbReference type="Proteomes" id="UP001230289"/>
    </source>
</evidence>
<name>A0ABU0XB43_9MICO</name>
<dbReference type="Proteomes" id="UP001230289">
    <property type="component" value="Unassembled WGS sequence"/>
</dbReference>
<keyword evidence="1" id="KW-0812">Transmembrane</keyword>
<keyword evidence="1" id="KW-0472">Membrane</keyword>
<evidence type="ECO:0000313" key="2">
    <source>
        <dbReference type="EMBL" id="MDQ4212326.1"/>
    </source>
</evidence>
<accession>A0ABU0XB43</accession>
<protein>
    <recommendedName>
        <fullName evidence="4">DUF4328 domain-containing protein</fullName>
    </recommendedName>
</protein>
<feature type="transmembrane region" description="Helical" evidence="1">
    <location>
        <begin position="151"/>
        <end position="177"/>
    </location>
</feature>
<sequence>MTQVTIPGPTVPPGTPVHTRWGWVTAYVLVAAAVLTAAQLWAMSGFMQAYLRQLTFLLTTMRTRPGTAAPSPMIEMYSSMMPMTIAFTLIGLLNWGLLALGVVAAYRDHEELGRLGYPKRFHWAWSFLNPVYPIGRAVVVHRQAGAGWATLWVAIAATAATFLISIGWSMWLLITMFDAIASMSRMAI</sequence>
<dbReference type="EMBL" id="JAVFCB010000001">
    <property type="protein sequence ID" value="MDQ4212326.1"/>
    <property type="molecule type" value="Genomic_DNA"/>
</dbReference>
<feature type="transmembrane region" description="Helical" evidence="1">
    <location>
        <begin position="20"/>
        <end position="42"/>
    </location>
</feature>
<evidence type="ECO:0000256" key="1">
    <source>
        <dbReference type="SAM" id="Phobius"/>
    </source>
</evidence>
<reference evidence="2 3" key="1">
    <citation type="submission" date="2023-08" db="EMBL/GenBank/DDBJ databases">
        <title>Microbacterium sp. nov., isolated from a waste landfill.</title>
        <authorList>
            <person name="Wen W."/>
        </authorList>
    </citation>
    <scope>NUCLEOTIDE SEQUENCE [LARGE SCALE GENOMIC DNA]</scope>
    <source>
        <strain evidence="2 3">ASV81</strain>
    </source>
</reference>
<proteinExistence type="predicted"/>
<organism evidence="2 3">
    <name type="scientific">Microbacterium capsulatum</name>
    <dbReference type="NCBI Taxonomy" id="3041921"/>
    <lineage>
        <taxon>Bacteria</taxon>
        <taxon>Bacillati</taxon>
        <taxon>Actinomycetota</taxon>
        <taxon>Actinomycetes</taxon>
        <taxon>Micrococcales</taxon>
        <taxon>Microbacteriaceae</taxon>
        <taxon>Microbacterium</taxon>
    </lineage>
</organism>
<keyword evidence="3" id="KW-1185">Reference proteome</keyword>
<keyword evidence="1" id="KW-1133">Transmembrane helix</keyword>